<evidence type="ECO:0000256" key="1">
    <source>
        <dbReference type="ARBA" id="ARBA00022722"/>
    </source>
</evidence>
<sequence length="307" mass="34901">MLGYAAMNRTLREHDPPRRCNRDMQKKTWESDGIEYAATLAEQNFEDLREILTWNLEHGIGFYRCSSKLVPWNSQFDITALPNYERVRSLAQECGELVQDAGMRLTFHPSHWCKLASESDDTVARSVESVEHHSRWLDMMGLPRSPRYAINVHIGAHYGDKAATADRFCDVVSDLAPRARDRLTVENDDAESLWSVQELVTDIASRIDIPVTFDYHHHSFTDRGLTYREGFDLARDTWAGVRPITHYSEPARLRRDSDASPQAHADHVAAVPGWLTDQSDVMIESHGKERSLFRLRAADGTHASGPA</sequence>
<dbReference type="Pfam" id="PF03851">
    <property type="entry name" value="UvdE"/>
    <property type="match status" value="1"/>
</dbReference>
<feature type="region of interest" description="Disordered" evidence="7">
    <location>
        <begin position="1"/>
        <end position="23"/>
    </location>
</feature>
<evidence type="ECO:0000313" key="9">
    <source>
        <dbReference type="Proteomes" id="UP000182573"/>
    </source>
</evidence>
<dbReference type="AlphaFoldDB" id="A0A1H2T4F4"/>
<keyword evidence="4" id="KW-0228">DNA excision</keyword>
<keyword evidence="6" id="KW-0234">DNA repair</keyword>
<dbReference type="GO" id="GO:0006289">
    <property type="term" value="P:nucleotide-excision repair"/>
    <property type="evidence" value="ECO:0007669"/>
    <property type="project" value="InterPro"/>
</dbReference>
<dbReference type="InterPro" id="IPR036237">
    <property type="entry name" value="Xyl_isomerase-like_sf"/>
</dbReference>
<evidence type="ECO:0000256" key="3">
    <source>
        <dbReference type="ARBA" id="ARBA00022763"/>
    </source>
</evidence>
<feature type="compositionally biased region" description="Basic and acidic residues" evidence="7">
    <location>
        <begin position="10"/>
        <end position="23"/>
    </location>
</feature>
<keyword evidence="1" id="KW-0540">Nuclease</keyword>
<keyword evidence="2 8" id="KW-0255">Endonuclease</keyword>
<dbReference type="STRING" id="28442.SAMN05443574_10354"/>
<dbReference type="Gene3D" id="3.20.20.150">
    <property type="entry name" value="Divalent-metal-dependent TIM barrel enzymes"/>
    <property type="match status" value="1"/>
</dbReference>
<evidence type="ECO:0000256" key="6">
    <source>
        <dbReference type="ARBA" id="ARBA00023204"/>
    </source>
</evidence>
<dbReference type="RefSeq" id="WP_004514923.1">
    <property type="nucleotide sequence ID" value="NZ_FNOF01000003.1"/>
</dbReference>
<dbReference type="GO" id="GO:0004519">
    <property type="term" value="F:endonuclease activity"/>
    <property type="evidence" value="ECO:0007669"/>
    <property type="project" value="UniProtKB-KW"/>
</dbReference>
<dbReference type="GO" id="GO:0016787">
    <property type="term" value="F:hydrolase activity"/>
    <property type="evidence" value="ECO:0007669"/>
    <property type="project" value="UniProtKB-KW"/>
</dbReference>
<evidence type="ECO:0000256" key="4">
    <source>
        <dbReference type="ARBA" id="ARBA00022769"/>
    </source>
</evidence>
<dbReference type="PANTHER" id="PTHR31290:SF5">
    <property type="entry name" value="UV-DAMAGE ENDONUCLEASE"/>
    <property type="match status" value="1"/>
</dbReference>
<name>A0A1H2T4F4_HALVA</name>
<protein>
    <submittedName>
        <fullName evidence="8">UV-damage endonuclease</fullName>
    </submittedName>
</protein>
<dbReference type="PANTHER" id="PTHR31290">
    <property type="entry name" value="UV-DAMAGE ENDONUCLEASE"/>
    <property type="match status" value="1"/>
</dbReference>
<dbReference type="GO" id="GO:0009411">
    <property type="term" value="P:response to UV"/>
    <property type="evidence" value="ECO:0007669"/>
    <property type="project" value="InterPro"/>
</dbReference>
<keyword evidence="5" id="KW-0378">Hydrolase</keyword>
<dbReference type="InterPro" id="IPR004601">
    <property type="entry name" value="UvdE"/>
</dbReference>
<gene>
    <name evidence="8" type="ORF">SAMN05443574_10354</name>
</gene>
<dbReference type="Proteomes" id="UP000182573">
    <property type="component" value="Unassembled WGS sequence"/>
</dbReference>
<accession>A0A1H2T4F4</accession>
<evidence type="ECO:0000256" key="2">
    <source>
        <dbReference type="ARBA" id="ARBA00022759"/>
    </source>
</evidence>
<evidence type="ECO:0000256" key="5">
    <source>
        <dbReference type="ARBA" id="ARBA00022801"/>
    </source>
</evidence>
<dbReference type="EMBL" id="FNOF01000003">
    <property type="protein sequence ID" value="SDW38823.1"/>
    <property type="molecule type" value="Genomic_DNA"/>
</dbReference>
<dbReference type="SUPFAM" id="SSF51658">
    <property type="entry name" value="Xylose isomerase-like"/>
    <property type="match status" value="1"/>
</dbReference>
<proteinExistence type="predicted"/>
<dbReference type="NCBIfam" id="TIGR00629">
    <property type="entry name" value="uvde"/>
    <property type="match status" value="1"/>
</dbReference>
<evidence type="ECO:0000313" key="8">
    <source>
        <dbReference type="EMBL" id="SDW38823.1"/>
    </source>
</evidence>
<keyword evidence="3" id="KW-0227">DNA damage</keyword>
<evidence type="ECO:0000256" key="7">
    <source>
        <dbReference type="SAM" id="MobiDB-lite"/>
    </source>
</evidence>
<organism evidence="8 9">
    <name type="scientific">Haloarcula vallismortis</name>
    <name type="common">Halobacterium vallismortis</name>
    <dbReference type="NCBI Taxonomy" id="28442"/>
    <lineage>
        <taxon>Archaea</taxon>
        <taxon>Methanobacteriati</taxon>
        <taxon>Methanobacteriota</taxon>
        <taxon>Stenosarchaea group</taxon>
        <taxon>Halobacteria</taxon>
        <taxon>Halobacteriales</taxon>
        <taxon>Haloarculaceae</taxon>
        <taxon>Haloarcula</taxon>
    </lineage>
</organism>
<reference evidence="8 9" key="1">
    <citation type="submission" date="2016-10" db="EMBL/GenBank/DDBJ databases">
        <authorList>
            <person name="de Groot N.N."/>
        </authorList>
    </citation>
    <scope>NUCLEOTIDE SEQUENCE [LARGE SCALE GENOMIC DNA]</scope>
    <source>
        <strain evidence="8 9">DSM 3756</strain>
    </source>
</reference>